<dbReference type="EMBL" id="QNQU01000041">
    <property type="protein sequence ID" value="RBQ02340.1"/>
    <property type="molecule type" value="Genomic_DNA"/>
</dbReference>
<accession>A0A366KLE3</accession>
<keyword evidence="3" id="KW-1185">Reference proteome</keyword>
<proteinExistence type="predicted"/>
<feature type="chain" id="PRO_5016578482" evidence="1">
    <location>
        <begin position="21"/>
        <end position="120"/>
    </location>
</feature>
<evidence type="ECO:0000313" key="2">
    <source>
        <dbReference type="EMBL" id="RBQ02340.1"/>
    </source>
</evidence>
<name>A0A366KLE3_9SPHI</name>
<sequence>MKKFLLIVLFICFTAAYLSAKVVNPADTSKQYSIKLANTDLKNGTFKFLLRGGIVSTYVKGQEIFEKKYGIAYRDFGCVMPANISIEDYNKVVASFMDKKYGKSWRKEVRKDVQGIGSDG</sequence>
<reference evidence="2 3" key="1">
    <citation type="submission" date="2018-07" db="EMBL/GenBank/DDBJ databases">
        <title>A draft genome of a endophytic bacteria, a new species of Pedobacter.</title>
        <authorList>
            <person name="Zhang Z.D."/>
            <person name="Chen Z.J."/>
        </authorList>
    </citation>
    <scope>NUCLEOTIDE SEQUENCE [LARGE SCALE GENOMIC DNA]</scope>
    <source>
        <strain evidence="2 3">RS10</strain>
    </source>
</reference>
<dbReference type="Proteomes" id="UP000252081">
    <property type="component" value="Unassembled WGS sequence"/>
</dbReference>
<dbReference type="AlphaFoldDB" id="A0A366KLE3"/>
<evidence type="ECO:0000256" key="1">
    <source>
        <dbReference type="SAM" id="SignalP"/>
    </source>
</evidence>
<dbReference type="RefSeq" id="WP_113951998.1">
    <property type="nucleotide sequence ID" value="NZ_QNQU01000041.1"/>
</dbReference>
<feature type="signal peptide" evidence="1">
    <location>
        <begin position="1"/>
        <end position="20"/>
    </location>
</feature>
<protein>
    <submittedName>
        <fullName evidence="2">Uncharacterized protein</fullName>
    </submittedName>
</protein>
<comment type="caution">
    <text evidence="2">The sequence shown here is derived from an EMBL/GenBank/DDBJ whole genome shotgun (WGS) entry which is preliminary data.</text>
</comment>
<dbReference type="OrthoDB" id="886739at2"/>
<evidence type="ECO:0000313" key="3">
    <source>
        <dbReference type="Proteomes" id="UP000252081"/>
    </source>
</evidence>
<gene>
    <name evidence="2" type="ORF">DRW42_27115</name>
</gene>
<organism evidence="2 3">
    <name type="scientific">Pedobacter miscanthi</name>
    <dbReference type="NCBI Taxonomy" id="2259170"/>
    <lineage>
        <taxon>Bacteria</taxon>
        <taxon>Pseudomonadati</taxon>
        <taxon>Bacteroidota</taxon>
        <taxon>Sphingobacteriia</taxon>
        <taxon>Sphingobacteriales</taxon>
        <taxon>Sphingobacteriaceae</taxon>
        <taxon>Pedobacter</taxon>
    </lineage>
</organism>
<keyword evidence="1" id="KW-0732">Signal</keyword>